<dbReference type="PANTHER" id="PTHR45947:SF3">
    <property type="entry name" value="SULFOQUINOVOSYL TRANSFERASE SQD2"/>
    <property type="match status" value="1"/>
</dbReference>
<accession>A0A2M8LB73</accession>
<comment type="caution">
    <text evidence="2">The sequence shown here is derived from an EMBL/GenBank/DDBJ whole genome shotgun (WGS) entry which is preliminary data.</text>
</comment>
<dbReference type="CDD" id="cd03801">
    <property type="entry name" value="GT4_PimA-like"/>
    <property type="match status" value="1"/>
</dbReference>
<dbReference type="Pfam" id="PF00534">
    <property type="entry name" value="Glycos_transf_1"/>
    <property type="match status" value="1"/>
</dbReference>
<dbReference type="InterPro" id="IPR050194">
    <property type="entry name" value="Glycosyltransferase_grp1"/>
</dbReference>
<evidence type="ECO:0000259" key="1">
    <source>
        <dbReference type="Pfam" id="PF00534"/>
    </source>
</evidence>
<feature type="domain" description="Glycosyl transferase family 1" evidence="1">
    <location>
        <begin position="209"/>
        <end position="353"/>
    </location>
</feature>
<dbReference type="EMBL" id="PFEQ01000014">
    <property type="protein sequence ID" value="PJE73876.1"/>
    <property type="molecule type" value="Genomic_DNA"/>
</dbReference>
<gene>
    <name evidence="2" type="ORF">COV01_03480</name>
</gene>
<dbReference type="Proteomes" id="UP000228700">
    <property type="component" value="Unassembled WGS sequence"/>
</dbReference>
<dbReference type="AlphaFoldDB" id="A0A2M8LB73"/>
<evidence type="ECO:0000313" key="3">
    <source>
        <dbReference type="Proteomes" id="UP000228700"/>
    </source>
</evidence>
<dbReference type="Gene3D" id="3.40.50.2000">
    <property type="entry name" value="Glycogen Phosphorylase B"/>
    <property type="match status" value="2"/>
</dbReference>
<dbReference type="SUPFAM" id="SSF53756">
    <property type="entry name" value="UDP-Glycosyltransferase/glycogen phosphorylase"/>
    <property type="match status" value="1"/>
</dbReference>
<reference evidence="3" key="1">
    <citation type="submission" date="2017-09" db="EMBL/GenBank/DDBJ databases">
        <title>Depth-based differentiation of microbial function through sediment-hosted aquifers and enrichment of novel symbionts in the deep terrestrial subsurface.</title>
        <authorList>
            <person name="Probst A.J."/>
            <person name="Ladd B."/>
            <person name="Jarett J.K."/>
            <person name="Geller-Mcgrath D.E."/>
            <person name="Sieber C.M.K."/>
            <person name="Emerson J.B."/>
            <person name="Anantharaman K."/>
            <person name="Thomas B.C."/>
            <person name="Malmstrom R."/>
            <person name="Stieglmeier M."/>
            <person name="Klingl A."/>
            <person name="Woyke T."/>
            <person name="Ryan C.M."/>
            <person name="Banfield J.F."/>
        </authorList>
    </citation>
    <scope>NUCLEOTIDE SEQUENCE [LARGE SCALE GENOMIC DNA]</scope>
</reference>
<proteinExistence type="predicted"/>
<dbReference type="GO" id="GO:0016757">
    <property type="term" value="F:glycosyltransferase activity"/>
    <property type="evidence" value="ECO:0007669"/>
    <property type="project" value="InterPro"/>
</dbReference>
<organism evidence="2 3">
    <name type="scientific">Candidatus Taylorbacteria bacterium CG10_big_fil_rev_8_21_14_0_10_41_48</name>
    <dbReference type="NCBI Taxonomy" id="1975024"/>
    <lineage>
        <taxon>Bacteria</taxon>
        <taxon>Candidatus Tayloriibacteriota</taxon>
    </lineage>
</organism>
<name>A0A2M8LB73_9BACT</name>
<protein>
    <recommendedName>
        <fullName evidence="1">Glycosyl transferase family 1 domain-containing protein</fullName>
    </recommendedName>
</protein>
<sequence>MKKVLMISTDRKILDEMSSTALRMREYAEVFGELHIVVMSKKSKVESPKTELSDFGTSDFKLKLSDNCFVYPTCSTSKYRYIFDAVRIGRRIALDFKLSASDSVVTTQDPFETGIVGLSLAKKFSLKLNVQIHTDFLSPYFVHGSMLNKMRRHIARYVLPRATSIRVVSERIRSSLARDFRLSTFDSITVLPLYSEVVHVPVESSDRFPQFEKVVLMASRLEPEKDIETALSAFAMAEKSSLNTGLVIVGSGSMEASLSNLAQNLGIDKKVLFLGWRDADDLAHIRASSDVFLSTSLYEGYGLSLIEASRAGLPIVSTDVGIAPELLPSDKLAMPGDIDGIASLLSEAIHHPERFVVEPGFISLVTYPSKDDFLSKLRQSLLI</sequence>
<evidence type="ECO:0000313" key="2">
    <source>
        <dbReference type="EMBL" id="PJE73876.1"/>
    </source>
</evidence>
<dbReference type="PANTHER" id="PTHR45947">
    <property type="entry name" value="SULFOQUINOVOSYL TRANSFERASE SQD2"/>
    <property type="match status" value="1"/>
</dbReference>
<dbReference type="InterPro" id="IPR001296">
    <property type="entry name" value="Glyco_trans_1"/>
</dbReference>